<keyword evidence="2 5" id="KW-0645">Protease</keyword>
<organism evidence="11 12">
    <name type="scientific">Pyrococcus kukulkanii</name>
    <dbReference type="NCBI Taxonomy" id="1609559"/>
    <lineage>
        <taxon>Archaea</taxon>
        <taxon>Methanobacteriati</taxon>
        <taxon>Methanobacteriota</taxon>
        <taxon>Thermococci</taxon>
        <taxon>Thermococcales</taxon>
        <taxon>Thermococcaceae</taxon>
        <taxon>Pyrococcus</taxon>
    </lineage>
</organism>
<evidence type="ECO:0000256" key="6">
    <source>
        <dbReference type="RuleBase" id="RU003355"/>
    </source>
</evidence>
<dbReference type="PANTHER" id="PTHR43399">
    <property type="entry name" value="SUBTILISIN-RELATED"/>
    <property type="match status" value="1"/>
</dbReference>
<evidence type="ECO:0000256" key="7">
    <source>
        <dbReference type="SAM" id="Coils"/>
    </source>
</evidence>
<evidence type="ECO:0000259" key="10">
    <source>
        <dbReference type="Pfam" id="PF04151"/>
    </source>
</evidence>
<dbReference type="InterPro" id="IPR023827">
    <property type="entry name" value="Peptidase_S8_Asp-AS"/>
</dbReference>
<keyword evidence="4 5" id="KW-0720">Serine protease</keyword>
<evidence type="ECO:0000256" key="1">
    <source>
        <dbReference type="ARBA" id="ARBA00011073"/>
    </source>
</evidence>
<keyword evidence="7" id="KW-0175">Coiled coil</keyword>
<comment type="caution">
    <text evidence="11">The sequence shown here is derived from an EMBL/GenBank/DDBJ whole genome shotgun (WGS) entry which is preliminary data.</text>
</comment>
<dbReference type="SUPFAM" id="SSF52743">
    <property type="entry name" value="Subtilisin-like"/>
    <property type="match status" value="2"/>
</dbReference>
<feature type="active site" description="Charge relay system" evidence="5">
    <location>
        <position position="248"/>
    </location>
</feature>
<dbReference type="RefSeq" id="WP_372824339.1">
    <property type="nucleotide sequence ID" value="NZ_JARRIF010000002.1"/>
</dbReference>
<feature type="domain" description="Peptidase S8/S53" evidence="8">
    <location>
        <begin position="673"/>
        <end position="935"/>
    </location>
</feature>
<dbReference type="PROSITE" id="PS00138">
    <property type="entry name" value="SUBTILASE_SER"/>
    <property type="match status" value="1"/>
</dbReference>
<dbReference type="SUPFAM" id="SSF53850">
    <property type="entry name" value="Periplasmic binding protein-like II"/>
    <property type="match status" value="1"/>
</dbReference>
<feature type="coiled-coil region" evidence="7">
    <location>
        <begin position="2097"/>
        <end position="2148"/>
    </location>
</feature>
<dbReference type="InterPro" id="IPR036852">
    <property type="entry name" value="Peptidase_S8/S53_dom_sf"/>
</dbReference>
<dbReference type="InterPro" id="IPR051048">
    <property type="entry name" value="Peptidase_S8/S53_subtilisin"/>
</dbReference>
<dbReference type="InterPro" id="IPR007280">
    <property type="entry name" value="Peptidase_C_arc/bac"/>
</dbReference>
<keyword evidence="12" id="KW-1185">Reference proteome</keyword>
<evidence type="ECO:0000256" key="3">
    <source>
        <dbReference type="ARBA" id="ARBA00022801"/>
    </source>
</evidence>
<dbReference type="PANTHER" id="PTHR43399:SF4">
    <property type="entry name" value="CELL WALL-ASSOCIATED PROTEASE"/>
    <property type="match status" value="1"/>
</dbReference>
<dbReference type="PROSITE" id="PS00136">
    <property type="entry name" value="SUBTILASE_ASP"/>
    <property type="match status" value="1"/>
</dbReference>
<gene>
    <name evidence="11" type="ORF">P8X34_10005</name>
</gene>
<dbReference type="Gene3D" id="2.60.120.380">
    <property type="match status" value="1"/>
</dbReference>
<evidence type="ECO:0000256" key="4">
    <source>
        <dbReference type="ARBA" id="ARBA00022825"/>
    </source>
</evidence>
<proteinExistence type="inferred from homology"/>
<dbReference type="PRINTS" id="PR00723">
    <property type="entry name" value="SUBTILISIN"/>
</dbReference>
<accession>A0ABV4T5R3</accession>
<evidence type="ECO:0000259" key="9">
    <source>
        <dbReference type="Pfam" id="PF00496"/>
    </source>
</evidence>
<dbReference type="Pfam" id="PF00082">
    <property type="entry name" value="Peptidase_S8"/>
    <property type="match status" value="1"/>
</dbReference>
<reference evidence="11 12" key="1">
    <citation type="submission" date="2023-03" db="EMBL/GenBank/DDBJ databases">
        <title>Speciation in Pyrococcus: adaptation to high temperature as a mechanism.</title>
        <authorList>
            <person name="Gu J."/>
        </authorList>
    </citation>
    <scope>NUCLEOTIDE SEQUENCE [LARGE SCALE GENOMIC DNA]</scope>
    <source>
        <strain evidence="11 12">LMOA34</strain>
    </source>
</reference>
<feature type="domain" description="Peptidase C-terminal archaeal/bacterial" evidence="10">
    <location>
        <begin position="1395"/>
        <end position="1467"/>
    </location>
</feature>
<dbReference type="Gene3D" id="3.10.105.10">
    <property type="entry name" value="Dipeptide-binding Protein, Domain 3"/>
    <property type="match status" value="1"/>
</dbReference>
<dbReference type="InterPro" id="IPR000914">
    <property type="entry name" value="SBP_5_dom"/>
</dbReference>
<evidence type="ECO:0000313" key="11">
    <source>
        <dbReference type="EMBL" id="MFA4805056.1"/>
    </source>
</evidence>
<dbReference type="InterPro" id="IPR023828">
    <property type="entry name" value="Peptidase_S8_Ser-AS"/>
</dbReference>
<feature type="active site" description="Charge relay system" evidence="5">
    <location>
        <position position="678"/>
    </location>
</feature>
<dbReference type="InterPro" id="IPR000209">
    <property type="entry name" value="Peptidase_S8/S53_dom"/>
</dbReference>
<sequence length="2378" mass="265733">MRAKMLVYAIIILLVLSAIPIVPTTAETTSLNTLVTFGVKKLNVNTKEPEPWVPPLDKIEPELLKELKNASTGLNFVLAKVVSTDEISKELKKIGLDVLGKSKIAGAYVYIVKLPRKENTEKKLLKAASLKQVMFIARTNPVKPIETYSEPSEESLKKIQVPKSKYSYRVDQWKEEVTNREIKGMRVALSSEIVPERLKPKSASELKIQMPEITMPEPNDVFAVSHHKATKVWDLGITGEGIYVAVIDSGVDFGNPDLQDAYAVDTNPNSPYYGWPIAYDGNSMIHYLLLGVTFPEYSYSWYTRPVVNVTPVIVSTNLEVGYKAENYTVVFSSMSLANIPDDLDRAIIMNRTFAWIGNVSKVLLVDDDGGDVFERFYENALEILNMSYTLLSADNVTSVSNMTQYDLVIWFTGGANDTLTQEDAILWEQYLNSGGNLWIISVDLLDNNELKNFTETYIPVKSALPNLPVPTVIEDYEGARYYAGEVYKGAYVSPTDVYVDYVVPTENATVLLKGYVAFPYSQEEKAIFTDTKLPLTLNLSVPTESGIMKIALHPDLALWKDWAGGFVLITDSKEYGKYDTVYVDLLPTTVIDFNKDTGHTKDNPVIQLDFWDAFKGWFGSDGYADLSGGLLYFIADGKTPIPYSNITAARWGFQLRIPESGELVAFMIGTVYTAGGDHGTLCAAAVAARGRTYYGDEHLANTYGTAIGAKIIAEGSLYQGGIWEDYLFFAVEGYDGVPGTGDEALVVSNSYGNSYVINKGYRYADRFLYYLTHYYTPWVTFLFAAGNGGPGYGTVTSSGASPGVITVGAAVEFGYRNLYGYDEGPLGFSKANYGDVAPFSNRGPNALGQVDPDVLAVGMFAAGSLPVNSIGNGVIASDLWSGTSLATPMAAGITALVYQAFYEAHGRWPTFEEVRTILMNTADDVSHDVFSQGAGFLNAYRAVKLALDEDGLLVYPPMWQAGETQYPAFANVMYPGETAEKTFMITNVNKTSDKNVTISAEVFEKISEYVFEVNSSMLGEMIRIDQYMPNDTELLKVTVYTPYEYFISGPGFLYAELFAWTDVNGNGTVEVPDEVNRLQADVRAGTSLALTLGDPWSKFTDGLLFRLRFGGGVNYVKLEFYKRVPWSWVEVPSNVVVPANGTTTFTATLTVPENASLGIYEGAIYLDYNGTRTTIPVSVVVASKEPKFTFGGKTNATGLYDNSNIYGYFDWWWRYETGDWRLFYFNVSDNISTEDKYIVVDLNWTGTYPTDINLHVIGPEVDDWSLIAPSVFGPYTLVEYARSDDGYIDAGQFVFKTTSGEMREVISSKISNGLHAIWLHNVLFDGNSSYRTFSGRVSIVKVWPKDITGITNNLTGKFNVDFEREYDFGTLTTLTYGLIVPTRYIHQLAPPRGESKYYIVNVTNSGQLDVVLTSIYDDLAGLDLDLYVYYYVNGQMTLMGSSGSPTADERVTINFPYPGTYIIEVYSYDNPAPGETYYDLYIYNYEAKNNLWANTTEYEENKYNITLSYDLRAEENRDYLEATITGFLGKLFIGSPASPTLIQVPIKIIPSNETLTDIYVYAMNISPELIEVGGTANISFIIINMGQRPGYTTKVSLLDGKGNVLAQSVIPVFEPGAVYEAYFVVEINNPDLEYYKLVVTATNDGFPENNEMTFGIRGVSPDFLMNEGNVDVQYVYPREGKLSGYGEVARVDPEVTDEGGTYGVSLNLRGIGTVVMVLPEAAEDIKVTDFHEITMLTDIVFNPFDDRALGKKNATPYVITVNGTPKFNPFAIPEVRRAIQKLIDRDYVINEIFNSTALPLYGAISSWSKLYEQFLNVYEVAGVMEYNEKEALEEINEALEKASVELAKYNYTLEKINGTWYFNGEPVTIVGIGRIEDERKDIAEYVAKLLEEAGFKVELEVVDRRTASSMVYTNVDNATTDFKWAFYTEGWVPSFTTESNLDVCTVQYYTPLWFYPGFTPLYPTNLTVKDAIESLGGYNETIEKLRLYYYNTQEKLMEIENMTLEELGRMLLNDIEDTNQLLDLSKLAMYLGYMDGLRVFLALDYNNDNSTLLGYKVVDYEGKKLLIMHFNGTGGVRFTVSYKIHREQYEEEAIEGVEQVEETIDKVVETAQEVLEKLENITTGTESVEELFETLENISEENPEVIEEIAEQLNMSPEEVHDLIEDTHVEEVEGGTALMMIASEINGNAKIVKNETEVQVTAKKEGVEDVKKATAEIVVDGDHGMVVTVAIKLPLDIQEYEVNVKDADLLRTQLIKKERYSLLLVTLRLHSPAEITVEAYEVKKPPMVLVYSYYYVVGYKILSQDFEKYYKIAQEAGVGSEVLQEAMELKKVAEENYKKAVELGILVNYGNPYAFPYIREAYINLLKAIDILKNALES</sequence>
<name>A0ABV4T5R3_9EURY</name>
<evidence type="ECO:0000256" key="5">
    <source>
        <dbReference type="PROSITE-ProRule" id="PRU01240"/>
    </source>
</evidence>
<dbReference type="EMBL" id="JARRIG010000006">
    <property type="protein sequence ID" value="MFA4805056.1"/>
    <property type="molecule type" value="Genomic_DNA"/>
</dbReference>
<feature type="active site" description="Charge relay system" evidence="5">
    <location>
        <position position="884"/>
    </location>
</feature>
<dbReference type="PROSITE" id="PS51892">
    <property type="entry name" value="SUBTILASE"/>
    <property type="match status" value="1"/>
</dbReference>
<dbReference type="Pfam" id="PF04151">
    <property type="entry name" value="PPC"/>
    <property type="match status" value="1"/>
</dbReference>
<protein>
    <submittedName>
        <fullName evidence="11">S8 family serine peptidase</fullName>
    </submittedName>
</protein>
<evidence type="ECO:0000313" key="12">
    <source>
        <dbReference type="Proteomes" id="UP001571980"/>
    </source>
</evidence>
<dbReference type="Pfam" id="PF00496">
    <property type="entry name" value="SBP_bac_5"/>
    <property type="match status" value="1"/>
</dbReference>
<evidence type="ECO:0000256" key="2">
    <source>
        <dbReference type="ARBA" id="ARBA00022670"/>
    </source>
</evidence>
<keyword evidence="3 5" id="KW-0378">Hydrolase</keyword>
<feature type="domain" description="Solute-binding protein family 5" evidence="9">
    <location>
        <begin position="1752"/>
        <end position="1938"/>
    </location>
</feature>
<dbReference type="InterPro" id="IPR015500">
    <property type="entry name" value="Peptidase_S8_subtilisin-rel"/>
</dbReference>
<comment type="similarity">
    <text evidence="1 5 6">Belongs to the peptidase S8 family.</text>
</comment>
<dbReference type="Gene3D" id="3.40.50.200">
    <property type="entry name" value="Peptidase S8/S53 domain"/>
    <property type="match status" value="2"/>
</dbReference>
<evidence type="ECO:0000259" key="8">
    <source>
        <dbReference type="Pfam" id="PF00082"/>
    </source>
</evidence>
<dbReference type="Proteomes" id="UP001571980">
    <property type="component" value="Unassembled WGS sequence"/>
</dbReference>